<dbReference type="PRINTS" id="PR00787">
    <property type="entry name" value="NEUTRALPTASE"/>
</dbReference>
<evidence type="ECO:0000256" key="5">
    <source>
        <dbReference type="ARBA" id="ARBA00022723"/>
    </source>
</evidence>
<reference evidence="11" key="1">
    <citation type="journal article" date="2019" name="Int. J. Syst. Evol. Microbiol.">
        <title>The Global Catalogue of Microorganisms (GCM) 10K type strain sequencing project: providing services to taxonomists for standard genome sequencing and annotation.</title>
        <authorList>
            <consortium name="The Broad Institute Genomics Platform"/>
            <consortium name="The Broad Institute Genome Sequencing Center for Infectious Disease"/>
            <person name="Wu L."/>
            <person name="Ma J."/>
        </authorList>
    </citation>
    <scope>NUCLEOTIDE SEQUENCE [LARGE SCALE GENOMIC DNA]</scope>
    <source>
        <strain evidence="11">KACC 14249</strain>
    </source>
</reference>
<proteinExistence type="inferred from homology"/>
<evidence type="ECO:0000256" key="6">
    <source>
        <dbReference type="ARBA" id="ARBA00023049"/>
    </source>
</evidence>
<evidence type="ECO:0000256" key="4">
    <source>
        <dbReference type="ARBA" id="ARBA00019129"/>
    </source>
</evidence>
<gene>
    <name evidence="10" type="ORF">ACFQDO_02210</name>
</gene>
<keyword evidence="11" id="KW-1185">Reference proteome</keyword>
<dbReference type="Pfam" id="PF02031">
    <property type="entry name" value="Peptidase_M7"/>
    <property type="match status" value="1"/>
</dbReference>
<evidence type="ECO:0000256" key="7">
    <source>
        <dbReference type="ARBA" id="ARBA00029927"/>
    </source>
</evidence>
<dbReference type="Gene3D" id="3.40.390.10">
    <property type="entry name" value="Collagenase (Catalytic Domain)"/>
    <property type="match status" value="1"/>
</dbReference>
<feature type="compositionally biased region" description="Polar residues" evidence="8">
    <location>
        <begin position="46"/>
        <end position="55"/>
    </location>
</feature>
<evidence type="ECO:0000256" key="9">
    <source>
        <dbReference type="SAM" id="SignalP"/>
    </source>
</evidence>
<feature type="signal peptide" evidence="9">
    <location>
        <begin position="1"/>
        <end position="31"/>
    </location>
</feature>
<keyword evidence="5" id="KW-0479">Metal-binding</keyword>
<keyword evidence="6 10" id="KW-0482">Metalloprotease</keyword>
<keyword evidence="9" id="KW-0732">Signal</keyword>
<comment type="caution">
    <text evidence="10">The sequence shown here is derived from an EMBL/GenBank/DDBJ whole genome shotgun (WGS) entry which is preliminary data.</text>
</comment>
<dbReference type="InterPro" id="IPR024079">
    <property type="entry name" value="MetalloPept_cat_dom_sf"/>
</dbReference>
<dbReference type="EMBL" id="JBHSRD010000002">
    <property type="protein sequence ID" value="MFC6005931.1"/>
    <property type="molecule type" value="Genomic_DNA"/>
</dbReference>
<evidence type="ECO:0000256" key="2">
    <source>
        <dbReference type="ARBA" id="ARBA00006571"/>
    </source>
</evidence>
<dbReference type="EC" id="3.4.24.77" evidence="3"/>
<comment type="similarity">
    <text evidence="2">Belongs to the peptidase M7 family.</text>
</comment>
<dbReference type="SUPFAM" id="SSF55486">
    <property type="entry name" value="Metalloproteases ('zincins'), catalytic domain"/>
    <property type="match status" value="1"/>
</dbReference>
<evidence type="ECO:0000313" key="11">
    <source>
        <dbReference type="Proteomes" id="UP001596189"/>
    </source>
</evidence>
<name>A0ABW1J9J2_9ACTN</name>
<evidence type="ECO:0000313" key="10">
    <source>
        <dbReference type="EMBL" id="MFC6005931.1"/>
    </source>
</evidence>
<accession>A0ABW1J9J2</accession>
<keyword evidence="10" id="KW-0378">Hydrolase</keyword>
<protein>
    <recommendedName>
        <fullName evidence="4">Extracellular small neutral protease</fullName>
        <ecNumber evidence="3">3.4.24.77</ecNumber>
    </recommendedName>
    <alternativeName>
        <fullName evidence="7">Snapalysin</fullName>
    </alternativeName>
</protein>
<organism evidence="10 11">
    <name type="scientific">Angustibacter luteus</name>
    <dbReference type="NCBI Taxonomy" id="658456"/>
    <lineage>
        <taxon>Bacteria</taxon>
        <taxon>Bacillati</taxon>
        <taxon>Actinomycetota</taxon>
        <taxon>Actinomycetes</taxon>
        <taxon>Kineosporiales</taxon>
        <taxon>Kineosporiaceae</taxon>
    </lineage>
</organism>
<feature type="chain" id="PRO_5045535697" description="Extracellular small neutral protease" evidence="9">
    <location>
        <begin position="32"/>
        <end position="233"/>
    </location>
</feature>
<feature type="region of interest" description="Disordered" evidence="8">
    <location>
        <begin position="30"/>
        <end position="60"/>
    </location>
</feature>
<evidence type="ECO:0000256" key="8">
    <source>
        <dbReference type="SAM" id="MobiDB-lite"/>
    </source>
</evidence>
<dbReference type="PIRSF" id="PIRSF016573">
    <property type="entry name" value="Peptidase_M7"/>
    <property type="match status" value="1"/>
</dbReference>
<sequence>MTIRTTARARILTAAVGVAAASALVATTPSAGSSAASPAQPAGSTNSSATTQGYTPGSRDDALNAQLRKQLDAALKQQQGKGTNALATTIVTYDASQAPSFASEISQAASIWNSSVSNVRLQPGSPANLTYYEGSDPSGSYYSGDGHGNGYILIDYDQATQYDPLRIVAHETGHDLGLPDHYSGPCSELMSGGGPGPSCTNPYPNGTESSQVDALWANGFSAAFGKAAFGSVK</sequence>
<feature type="compositionally biased region" description="Low complexity" evidence="8">
    <location>
        <begin position="30"/>
        <end position="45"/>
    </location>
</feature>
<dbReference type="RefSeq" id="WP_345716801.1">
    <property type="nucleotide sequence ID" value="NZ_BAABFP010000005.1"/>
</dbReference>
<keyword evidence="6 10" id="KW-0645">Protease</keyword>
<dbReference type="GO" id="GO:0008237">
    <property type="term" value="F:metallopeptidase activity"/>
    <property type="evidence" value="ECO:0007669"/>
    <property type="project" value="UniProtKB-KW"/>
</dbReference>
<dbReference type="Proteomes" id="UP001596189">
    <property type="component" value="Unassembled WGS sequence"/>
</dbReference>
<evidence type="ECO:0000256" key="3">
    <source>
        <dbReference type="ARBA" id="ARBA00012325"/>
    </source>
</evidence>
<evidence type="ECO:0000256" key="1">
    <source>
        <dbReference type="ARBA" id="ARBA00000612"/>
    </source>
</evidence>
<comment type="catalytic activity">
    <reaction evidence="1">
        <text>Hydrolyzes proteins with a preference for Tyr or Phe in the P1' position. Has no action on amino-acid p-nitroanilides.</text>
        <dbReference type="EC" id="3.4.24.77"/>
    </reaction>
</comment>
<dbReference type="InterPro" id="IPR000013">
    <property type="entry name" value="Peptidase_M7"/>
</dbReference>